<keyword evidence="3 4" id="KW-0378">Hydrolase</keyword>
<name>A0A8S0Y114_CYCAE</name>
<dbReference type="GO" id="GO:0016787">
    <property type="term" value="F:hydrolase activity"/>
    <property type="evidence" value="ECO:0007669"/>
    <property type="project" value="UniProtKB-KW"/>
</dbReference>
<organism evidence="6 7">
    <name type="scientific">Cyclocybe aegerita</name>
    <name type="common">Black poplar mushroom</name>
    <name type="synonym">Agrocybe aegerita</name>
    <dbReference type="NCBI Taxonomy" id="1973307"/>
    <lineage>
        <taxon>Eukaryota</taxon>
        <taxon>Fungi</taxon>
        <taxon>Dikarya</taxon>
        <taxon>Basidiomycota</taxon>
        <taxon>Agaricomycotina</taxon>
        <taxon>Agaricomycetes</taxon>
        <taxon>Agaricomycetidae</taxon>
        <taxon>Agaricales</taxon>
        <taxon>Agaricineae</taxon>
        <taxon>Bolbitiaceae</taxon>
        <taxon>Cyclocybe</taxon>
    </lineage>
</organism>
<evidence type="ECO:0000259" key="5">
    <source>
        <dbReference type="Pfam" id="PF00135"/>
    </source>
</evidence>
<evidence type="ECO:0000256" key="1">
    <source>
        <dbReference type="ARBA" id="ARBA00005964"/>
    </source>
</evidence>
<evidence type="ECO:0000256" key="4">
    <source>
        <dbReference type="RuleBase" id="RU361235"/>
    </source>
</evidence>
<dbReference type="InterPro" id="IPR002168">
    <property type="entry name" value="Lipase_GDXG_HIS_AS"/>
</dbReference>
<dbReference type="InterPro" id="IPR002018">
    <property type="entry name" value="CarbesteraseB"/>
</dbReference>
<evidence type="ECO:0000313" key="7">
    <source>
        <dbReference type="Proteomes" id="UP000467700"/>
    </source>
</evidence>
<dbReference type="PROSITE" id="PS01173">
    <property type="entry name" value="LIPASE_GDXG_HIS"/>
    <property type="match status" value="1"/>
</dbReference>
<dbReference type="PANTHER" id="PTHR45570:SF1">
    <property type="entry name" value="CARBOXYLIC ESTER HYDROLASE"/>
    <property type="match status" value="1"/>
</dbReference>
<keyword evidence="4" id="KW-0732">Signal</keyword>
<keyword evidence="7" id="KW-1185">Reference proteome</keyword>
<evidence type="ECO:0000256" key="2">
    <source>
        <dbReference type="ARBA" id="ARBA00010515"/>
    </source>
</evidence>
<dbReference type="InterPro" id="IPR019826">
    <property type="entry name" value="Carboxylesterase_B_AS"/>
</dbReference>
<feature type="domain" description="Carboxylesterase type B" evidence="5">
    <location>
        <begin position="82"/>
        <end position="516"/>
    </location>
</feature>
<evidence type="ECO:0000313" key="6">
    <source>
        <dbReference type="EMBL" id="CAA7271592.1"/>
    </source>
</evidence>
<dbReference type="AlphaFoldDB" id="A0A8S0Y114"/>
<dbReference type="SUPFAM" id="SSF53474">
    <property type="entry name" value="alpha/beta-Hydrolases"/>
    <property type="match status" value="1"/>
</dbReference>
<dbReference type="InterPro" id="IPR029058">
    <property type="entry name" value="AB_hydrolase_fold"/>
</dbReference>
<proteinExistence type="inferred from homology"/>
<sequence length="553" mass="57668">MVALTFLAFAALFAPSVTAAPAQAFSVPHVDPTKFLCQLPILKKWVCPLKGTAALNRQTPCGTAGGIQDPQGAYRFVVKYGNAARWAPSTVASTWALPNGFTNTSALPLACPQPGLDPSNYSEDCLSMVLYVPPSLSLTSSAPTLVWVHGGSFVVGSATGVGLDGSKLAIATNSIVAVVQYRLGALGFLAPNGQNNLGVKDVITALKFLKTVIPSFGGSSSKITLAGQSAGANMIRALLAVPSASNLFRSAILQSDPMNFGFIGTTTQNTLISNFTGQVNCSGGDSACLNALSTDTIINEGMNVFSWAYILDPAAGRNQPLRPVLDGSLITSPLDSTGSFPAVSKPLLITSVSNEAGPAIYGGFPALPENMFAPLCEATFGPERAAIVVAQPLYSPVPAADGSIDARAQLQQVGTDYLWRCSGWTFARSWVSHGGKAYVGEYIVGATYPSNDWVSYCAKAGVVCHEDDIQIVFGTTPNPTSAQSALATEMQQRYKAFLSSGNPNTAGVASWIAATATDVHPILLGGSGEAILGACDPSFWGSGVQYDYQFYAQ</sequence>
<dbReference type="Proteomes" id="UP000467700">
    <property type="component" value="Unassembled WGS sequence"/>
</dbReference>
<comment type="similarity">
    <text evidence="2">Belongs to the 'GDXG' lipolytic enzyme family.</text>
</comment>
<reference evidence="6 7" key="1">
    <citation type="submission" date="2020-01" db="EMBL/GenBank/DDBJ databases">
        <authorList>
            <person name="Gupta K D."/>
        </authorList>
    </citation>
    <scope>NUCLEOTIDE SEQUENCE [LARGE SCALE GENOMIC DNA]</scope>
</reference>
<comment type="similarity">
    <text evidence="1 4">Belongs to the type-B carboxylesterase/lipase family.</text>
</comment>
<protein>
    <recommendedName>
        <fullName evidence="4">Carboxylic ester hydrolase</fullName>
        <ecNumber evidence="4">3.1.1.-</ecNumber>
    </recommendedName>
</protein>
<gene>
    <name evidence="6" type="ORF">AAE3_LOCUS13691</name>
</gene>
<dbReference type="EC" id="3.1.1.-" evidence="4"/>
<dbReference type="OrthoDB" id="408631at2759"/>
<dbReference type="PANTHER" id="PTHR45570">
    <property type="entry name" value="CARBOXYLIC ESTER HYDROLASE"/>
    <property type="match status" value="1"/>
</dbReference>
<feature type="chain" id="PRO_5035959011" description="Carboxylic ester hydrolase" evidence="4">
    <location>
        <begin position="20"/>
        <end position="553"/>
    </location>
</feature>
<evidence type="ECO:0000256" key="3">
    <source>
        <dbReference type="ARBA" id="ARBA00022801"/>
    </source>
</evidence>
<accession>A0A8S0Y114</accession>
<feature type="signal peptide" evidence="4">
    <location>
        <begin position="1"/>
        <end position="19"/>
    </location>
</feature>
<dbReference type="EMBL" id="CACVBS010000112">
    <property type="protein sequence ID" value="CAA7271592.1"/>
    <property type="molecule type" value="Genomic_DNA"/>
</dbReference>
<dbReference type="PROSITE" id="PS00122">
    <property type="entry name" value="CARBOXYLESTERASE_B_1"/>
    <property type="match status" value="1"/>
</dbReference>
<dbReference type="Gene3D" id="3.40.50.1820">
    <property type="entry name" value="alpha/beta hydrolase"/>
    <property type="match status" value="1"/>
</dbReference>
<comment type="caution">
    <text evidence="6">The sequence shown here is derived from an EMBL/GenBank/DDBJ whole genome shotgun (WGS) entry which is preliminary data.</text>
</comment>
<dbReference type="Pfam" id="PF00135">
    <property type="entry name" value="COesterase"/>
    <property type="match status" value="1"/>
</dbReference>